<gene>
    <name evidence="1" type="ORF">CPB84DRAFT_1200818</name>
</gene>
<evidence type="ECO:0000313" key="1">
    <source>
        <dbReference type="EMBL" id="KAF8896847.1"/>
    </source>
</evidence>
<dbReference type="EMBL" id="JADNYJ010000058">
    <property type="protein sequence ID" value="KAF8896847.1"/>
    <property type="molecule type" value="Genomic_DNA"/>
</dbReference>
<dbReference type="OrthoDB" id="10611318at2759"/>
<sequence length="209" mass="23125">MSPVTRSFNFEITVASHPQPSGAVLKRIDALFSYIALHHSSRVKGAQDHGKPLLLLLDDVVSALPASPTGLKMDQAAQDSSFIDVWKSCDRQPKLLVTSDAKPRNSVKHIGLQGDASDSSWTPSDNEPRVLEVYSKPHPRRLCLDVTFAPESSSVNALNSAKKRRRSKAIRRAKRQEGIKFSRCEDGVYTTTMVSATGSGRHTRWHYDS</sequence>
<reference evidence="1" key="1">
    <citation type="submission" date="2020-11" db="EMBL/GenBank/DDBJ databases">
        <authorList>
            <consortium name="DOE Joint Genome Institute"/>
            <person name="Ahrendt S."/>
            <person name="Riley R."/>
            <person name="Andreopoulos W."/>
            <person name="LaButti K."/>
            <person name="Pangilinan J."/>
            <person name="Ruiz-duenas F.J."/>
            <person name="Barrasa J.M."/>
            <person name="Sanchez-Garcia M."/>
            <person name="Camarero S."/>
            <person name="Miyauchi S."/>
            <person name="Serrano A."/>
            <person name="Linde D."/>
            <person name="Babiker R."/>
            <person name="Drula E."/>
            <person name="Ayuso-Fernandez I."/>
            <person name="Pacheco R."/>
            <person name="Padilla G."/>
            <person name="Ferreira P."/>
            <person name="Barriuso J."/>
            <person name="Kellner H."/>
            <person name="Castanera R."/>
            <person name="Alfaro M."/>
            <person name="Ramirez L."/>
            <person name="Pisabarro A.G."/>
            <person name="Kuo A."/>
            <person name="Tritt A."/>
            <person name="Lipzen A."/>
            <person name="He G."/>
            <person name="Yan M."/>
            <person name="Ng V."/>
            <person name="Cullen D."/>
            <person name="Martin F."/>
            <person name="Rosso M.-N."/>
            <person name="Henrissat B."/>
            <person name="Hibbett D."/>
            <person name="Martinez A.T."/>
            <person name="Grigoriev I.V."/>
        </authorList>
    </citation>
    <scope>NUCLEOTIDE SEQUENCE</scope>
    <source>
        <strain evidence="1">AH 44721</strain>
    </source>
</reference>
<keyword evidence="2" id="KW-1185">Reference proteome</keyword>
<name>A0A9P5TL52_GYMJU</name>
<dbReference type="Proteomes" id="UP000724874">
    <property type="component" value="Unassembled WGS sequence"/>
</dbReference>
<accession>A0A9P5TL52</accession>
<evidence type="ECO:0000313" key="2">
    <source>
        <dbReference type="Proteomes" id="UP000724874"/>
    </source>
</evidence>
<comment type="caution">
    <text evidence="1">The sequence shown here is derived from an EMBL/GenBank/DDBJ whole genome shotgun (WGS) entry which is preliminary data.</text>
</comment>
<protein>
    <submittedName>
        <fullName evidence="1">Uncharacterized protein</fullName>
    </submittedName>
</protein>
<dbReference type="AlphaFoldDB" id="A0A9P5TL52"/>
<proteinExistence type="predicted"/>
<organism evidence="1 2">
    <name type="scientific">Gymnopilus junonius</name>
    <name type="common">Spectacular rustgill mushroom</name>
    <name type="synonym">Gymnopilus spectabilis subsp. junonius</name>
    <dbReference type="NCBI Taxonomy" id="109634"/>
    <lineage>
        <taxon>Eukaryota</taxon>
        <taxon>Fungi</taxon>
        <taxon>Dikarya</taxon>
        <taxon>Basidiomycota</taxon>
        <taxon>Agaricomycotina</taxon>
        <taxon>Agaricomycetes</taxon>
        <taxon>Agaricomycetidae</taxon>
        <taxon>Agaricales</taxon>
        <taxon>Agaricineae</taxon>
        <taxon>Hymenogastraceae</taxon>
        <taxon>Gymnopilus</taxon>
    </lineage>
</organism>